<proteinExistence type="predicted"/>
<accession>A0A1G2ML58</accession>
<evidence type="ECO:0000259" key="1">
    <source>
        <dbReference type="Pfam" id="PF02698"/>
    </source>
</evidence>
<evidence type="ECO:0000313" key="2">
    <source>
        <dbReference type="EMBL" id="OHA24596.1"/>
    </source>
</evidence>
<dbReference type="InterPro" id="IPR014729">
    <property type="entry name" value="Rossmann-like_a/b/a_fold"/>
</dbReference>
<name>A0A1G2ML58_9BACT</name>
<dbReference type="InterPro" id="IPR003848">
    <property type="entry name" value="DUF218"/>
</dbReference>
<dbReference type="PANTHER" id="PTHR30336">
    <property type="entry name" value="INNER MEMBRANE PROTEIN, PROBABLE PERMEASE"/>
    <property type="match status" value="1"/>
</dbReference>
<dbReference type="EMBL" id="MHRK01000008">
    <property type="protein sequence ID" value="OHA24596.1"/>
    <property type="molecule type" value="Genomic_DNA"/>
</dbReference>
<dbReference type="Proteomes" id="UP000177130">
    <property type="component" value="Unassembled WGS sequence"/>
</dbReference>
<organism evidence="2 3">
    <name type="scientific">Candidatus Taylorbacteria bacterium RIFCSPHIGHO2_02_FULL_43_32b</name>
    <dbReference type="NCBI Taxonomy" id="1802306"/>
    <lineage>
        <taxon>Bacteria</taxon>
        <taxon>Candidatus Tayloriibacteriota</taxon>
    </lineage>
</organism>
<protein>
    <recommendedName>
        <fullName evidence="1">DUF218 domain-containing protein</fullName>
    </recommendedName>
</protein>
<dbReference type="STRING" id="1802306.A3C72_01720"/>
<feature type="domain" description="DUF218" evidence="1">
    <location>
        <begin position="11"/>
        <end position="148"/>
    </location>
</feature>
<dbReference type="GO" id="GO:0005886">
    <property type="term" value="C:plasma membrane"/>
    <property type="evidence" value="ECO:0007669"/>
    <property type="project" value="TreeGrafter"/>
</dbReference>
<gene>
    <name evidence="2" type="ORF">A3C72_01720</name>
</gene>
<dbReference type="Gene3D" id="3.40.50.620">
    <property type="entry name" value="HUPs"/>
    <property type="match status" value="1"/>
</dbReference>
<dbReference type="AlphaFoldDB" id="A0A1G2ML58"/>
<dbReference type="PANTHER" id="PTHR30336:SF20">
    <property type="entry name" value="DUF218 DOMAIN-CONTAINING PROTEIN"/>
    <property type="match status" value="1"/>
</dbReference>
<comment type="caution">
    <text evidence="2">The sequence shown here is derived from an EMBL/GenBank/DDBJ whole genome shotgun (WGS) entry which is preliminary data.</text>
</comment>
<dbReference type="InterPro" id="IPR051599">
    <property type="entry name" value="Cell_Envelope_Assoc"/>
</dbReference>
<evidence type="ECO:0000313" key="3">
    <source>
        <dbReference type="Proteomes" id="UP000177130"/>
    </source>
</evidence>
<reference evidence="2 3" key="1">
    <citation type="journal article" date="2016" name="Nat. Commun.">
        <title>Thousands of microbial genomes shed light on interconnected biogeochemical processes in an aquifer system.</title>
        <authorList>
            <person name="Anantharaman K."/>
            <person name="Brown C.T."/>
            <person name="Hug L.A."/>
            <person name="Sharon I."/>
            <person name="Castelle C.J."/>
            <person name="Probst A.J."/>
            <person name="Thomas B.C."/>
            <person name="Singh A."/>
            <person name="Wilkins M.J."/>
            <person name="Karaoz U."/>
            <person name="Brodie E.L."/>
            <person name="Williams K.H."/>
            <person name="Hubbard S.S."/>
            <person name="Banfield J.F."/>
        </authorList>
    </citation>
    <scope>NUCLEOTIDE SEQUENCE [LARGE SCALE GENOMIC DNA]</scope>
</reference>
<dbReference type="Pfam" id="PF02698">
    <property type="entry name" value="DUF218"/>
    <property type="match status" value="1"/>
</dbReference>
<dbReference type="CDD" id="cd06259">
    <property type="entry name" value="YdcF-like"/>
    <property type="match status" value="1"/>
</dbReference>
<sequence length="213" mass="24210">MNNFELKSNNVIWILGGGLIMSENGHWHTTLGENEGDNFGPTNDKLRVLAAAALWDVNSQITIYTSGGRGQLDKVLPRGLTIAKVMKRELVDRGVPEYVIFEENNSGSTFEQLYFLSEFIKSGKIKGSVFILSNDWHLPRVKAMIQYSPIKNILSGVNYMGAEDVLIQYKTNEWKDFIAKMRTNKSFQLREELEQRGIAQIRLGTYKFTIPSK</sequence>